<dbReference type="InterPro" id="IPR004739">
    <property type="entry name" value="GMP_synth_GATase"/>
</dbReference>
<protein>
    <recommendedName>
        <fullName evidence="3">GMP synthase (glutamine-hydrolyzing)</fullName>
        <ecNumber evidence="3">6.3.5.2</ecNumber>
    </recommendedName>
    <alternativeName>
        <fullName evidence="10">Glutamine amidotransferase</fullName>
    </alternativeName>
</protein>
<comment type="caution">
    <text evidence="13">The sequence shown here is derived from an EMBL/GenBank/DDBJ whole genome shotgun (WGS) entry which is preliminary data.</text>
</comment>
<keyword evidence="9" id="KW-0315">Glutamine amidotransferase</keyword>
<dbReference type="SUPFAM" id="SSF52402">
    <property type="entry name" value="Adenine nucleotide alpha hydrolases-like"/>
    <property type="match status" value="1"/>
</dbReference>
<dbReference type="GO" id="GO:0005829">
    <property type="term" value="C:cytosol"/>
    <property type="evidence" value="ECO:0007669"/>
    <property type="project" value="TreeGrafter"/>
</dbReference>
<dbReference type="SUPFAM" id="SSF52317">
    <property type="entry name" value="Class I glutamine amidotransferase-like"/>
    <property type="match status" value="1"/>
</dbReference>
<dbReference type="InterPro" id="IPR017926">
    <property type="entry name" value="GATASE"/>
</dbReference>
<evidence type="ECO:0000256" key="3">
    <source>
        <dbReference type="ARBA" id="ARBA00012746"/>
    </source>
</evidence>
<sequence length="701" mass="78231">CCWGSSEMHNTSPEGQYRANGAHNQERVAILDAGAQYGKLIDRKVRELCVESEVLPLDTPAFTLKEKGYKAIIISGGPNSVFAEDAPRYDADIFRIGIPVLGVCYGMQMMNKEFGGQVVRKEGREDGQFNIEVDCKCLLFKGLDKVQRVLLTHGDSIEKVADSFRVIAASSSFPASIANDKLRLYGVQFHPEVDLTTNGKTMIKNFLFDISGCTGNYTMQGRELECLKYVKETVGSNKVLLLVSGGVDSTVCAALLHKALCEDQVIAVHIDNGFMRKNESQRVEQSLEKLGLRVKVINASHQFLYGTTTIPMDSRDPNSRTRVTKLLCMTSNPEEKRKIIGDVFVKVANEVISELNLKPEEVFLGQGTLRPDLIESASNLASSKADVIKTHHNDSELIRQLRSEGRVVEPLKDFHKDEVRMLGRDLGLPSDLVMRHPFPGPGLAIRVLCAEEAYMERDFSETQVLVKIIAEYDHMLQKKHALLNRVESVTSEEERLELRRVSNKQHLAATLLPIRSVGVQGDCRSYSYVVGLSSEKEPDWSDMVFLACLIPRVCHNVNRVCYIWGGLVRDQVLDITPTFLTSNVLSTLRQVDHVASQVLASSGCVNSLSQMPIVLIPVHFDRDQVSRIPSCQRSVVLRPFCSHDFMTGVPAIPGRELPVDLRFECARQVLQRMVTEILTVPGVSRVLYDLTTKPPGTTEWE</sequence>
<evidence type="ECO:0000259" key="12">
    <source>
        <dbReference type="PROSITE" id="PS51553"/>
    </source>
</evidence>
<gene>
    <name evidence="13" type="ORF">Cfor_07618</name>
</gene>
<dbReference type="PRINTS" id="PR00096">
    <property type="entry name" value="GATASE"/>
</dbReference>
<comment type="pathway">
    <text evidence="1">Purine metabolism; GMP biosynthesis; GMP from XMP (L-Gln route): step 1/1.</text>
</comment>
<feature type="non-terminal residue" evidence="13">
    <location>
        <position position="1"/>
    </location>
</feature>
<keyword evidence="7 11" id="KW-0658">Purine biosynthesis</keyword>
<dbReference type="CDD" id="cd01742">
    <property type="entry name" value="GATase1_GMP_Synthase"/>
    <property type="match status" value="1"/>
</dbReference>
<proteinExistence type="predicted"/>
<dbReference type="InterPro" id="IPR014729">
    <property type="entry name" value="Rossmann-like_a/b/a_fold"/>
</dbReference>
<dbReference type="FunFam" id="3.30.300.10:FF:000013">
    <property type="entry name" value="GMP synthase (Glutamine-hydrolyzing)"/>
    <property type="match status" value="1"/>
</dbReference>
<dbReference type="Gene3D" id="3.30.300.10">
    <property type="match status" value="2"/>
</dbReference>
<dbReference type="GO" id="GO:0005524">
    <property type="term" value="F:ATP binding"/>
    <property type="evidence" value="ECO:0007669"/>
    <property type="project" value="UniProtKB-UniRule"/>
</dbReference>
<dbReference type="OrthoDB" id="1724632at2759"/>
<evidence type="ECO:0000256" key="1">
    <source>
        <dbReference type="ARBA" id="ARBA00005153"/>
    </source>
</evidence>
<reference evidence="14" key="1">
    <citation type="submission" date="2020-01" db="EMBL/GenBank/DDBJ databases">
        <title>Draft genome sequence of the Termite Coptotermes fromosanus.</title>
        <authorList>
            <person name="Itakura S."/>
            <person name="Yosikawa Y."/>
            <person name="Umezawa K."/>
        </authorList>
    </citation>
    <scope>NUCLEOTIDE SEQUENCE [LARGE SCALE GENOMIC DNA]</scope>
</reference>
<dbReference type="FunFam" id="3.30.300.10:FF:000008">
    <property type="entry name" value="GMP synthase [glutamine-hydrolyzing]"/>
    <property type="match status" value="1"/>
</dbReference>
<dbReference type="PROSITE" id="PS51273">
    <property type="entry name" value="GATASE_TYPE_1"/>
    <property type="match status" value="1"/>
</dbReference>
<dbReference type="InParanoid" id="A0A6L2PMA1"/>
<dbReference type="InterPro" id="IPR022310">
    <property type="entry name" value="NAD/GMP_synthase"/>
</dbReference>
<dbReference type="Gene3D" id="3.40.50.620">
    <property type="entry name" value="HUPs"/>
    <property type="match status" value="1"/>
</dbReference>
<comment type="subunit">
    <text evidence="2">Homodimer.</text>
</comment>
<evidence type="ECO:0000256" key="10">
    <source>
        <dbReference type="ARBA" id="ARBA00031356"/>
    </source>
</evidence>
<dbReference type="UniPathway" id="UPA00189">
    <property type="reaction ID" value="UER00296"/>
</dbReference>
<evidence type="ECO:0000256" key="4">
    <source>
        <dbReference type="ARBA" id="ARBA00022598"/>
    </source>
</evidence>
<dbReference type="AlphaFoldDB" id="A0A6L2PMA1"/>
<evidence type="ECO:0000313" key="14">
    <source>
        <dbReference type="Proteomes" id="UP000502823"/>
    </source>
</evidence>
<keyword evidence="4" id="KW-0436">Ligase</keyword>
<dbReference type="PRINTS" id="PR00097">
    <property type="entry name" value="ANTSNTHASEII"/>
</dbReference>
<dbReference type="PANTHER" id="PTHR11922">
    <property type="entry name" value="GMP SYNTHASE-RELATED"/>
    <property type="match status" value="1"/>
</dbReference>
<evidence type="ECO:0000256" key="2">
    <source>
        <dbReference type="ARBA" id="ARBA00011738"/>
    </source>
</evidence>
<dbReference type="NCBIfam" id="TIGR00888">
    <property type="entry name" value="guaA_Nterm"/>
    <property type="match status" value="1"/>
</dbReference>
<feature type="domain" description="GMPS ATP-PPase" evidence="12">
    <location>
        <begin position="217"/>
        <end position="435"/>
    </location>
</feature>
<feature type="binding site" evidence="11">
    <location>
        <begin position="244"/>
        <end position="250"/>
    </location>
    <ligand>
        <name>ATP</name>
        <dbReference type="ChEBI" id="CHEBI:30616"/>
    </ligand>
</feature>
<evidence type="ECO:0000256" key="11">
    <source>
        <dbReference type="PROSITE-ProRule" id="PRU00886"/>
    </source>
</evidence>
<evidence type="ECO:0000256" key="5">
    <source>
        <dbReference type="ARBA" id="ARBA00022741"/>
    </source>
</evidence>
<dbReference type="EC" id="6.3.5.2" evidence="3"/>
<dbReference type="Pfam" id="PF00117">
    <property type="entry name" value="GATase"/>
    <property type="match status" value="1"/>
</dbReference>
<dbReference type="CDD" id="cd01997">
    <property type="entry name" value="GMP_synthase_C"/>
    <property type="match status" value="1"/>
</dbReference>
<keyword evidence="5 11" id="KW-0547">Nucleotide-binding</keyword>
<dbReference type="FunCoup" id="A0A6L2PMA1">
    <property type="interactions" value="1770"/>
</dbReference>
<dbReference type="FunFam" id="3.40.50.620:FF:000044">
    <property type="entry name" value="GMP synthase [glutamine-hydrolyzing]"/>
    <property type="match status" value="1"/>
</dbReference>
<dbReference type="Gene3D" id="3.40.50.880">
    <property type="match status" value="1"/>
</dbReference>
<dbReference type="NCBIfam" id="NF000848">
    <property type="entry name" value="PRK00074.1"/>
    <property type="match status" value="1"/>
</dbReference>
<dbReference type="SUPFAM" id="SSF54810">
    <property type="entry name" value="GMP synthetase C-terminal dimerisation domain"/>
    <property type="match status" value="2"/>
</dbReference>
<dbReference type="EMBL" id="BLKM01004375">
    <property type="protein sequence ID" value="GFG31197.1"/>
    <property type="molecule type" value="Genomic_DNA"/>
</dbReference>
<dbReference type="InterPro" id="IPR029062">
    <property type="entry name" value="Class_I_gatase-like"/>
</dbReference>
<evidence type="ECO:0000256" key="7">
    <source>
        <dbReference type="ARBA" id="ARBA00022755"/>
    </source>
</evidence>
<dbReference type="InterPro" id="IPR001674">
    <property type="entry name" value="GMP_synth_C"/>
</dbReference>
<keyword evidence="6 11" id="KW-0332">GMP biosynthesis</keyword>
<accession>A0A6L2PMA1</accession>
<evidence type="ECO:0000256" key="8">
    <source>
        <dbReference type="ARBA" id="ARBA00022840"/>
    </source>
</evidence>
<keyword evidence="14" id="KW-1185">Reference proteome</keyword>
<dbReference type="InterPro" id="IPR025777">
    <property type="entry name" value="GMPS_ATP_PPase_dom"/>
</dbReference>
<name>A0A6L2PMA1_COPFO</name>
<dbReference type="PANTHER" id="PTHR11922:SF2">
    <property type="entry name" value="GMP SYNTHASE [GLUTAMINE-HYDROLYZING]"/>
    <property type="match status" value="1"/>
</dbReference>
<dbReference type="FunFam" id="3.40.50.880:FF:000013">
    <property type="entry name" value="GMP synthase [glutamine-hydrolyzing]"/>
    <property type="match status" value="1"/>
</dbReference>
<keyword evidence="8 11" id="KW-0067">ATP-binding</keyword>
<evidence type="ECO:0000313" key="13">
    <source>
        <dbReference type="EMBL" id="GFG31197.1"/>
    </source>
</evidence>
<dbReference type="Pfam" id="PF00958">
    <property type="entry name" value="GMP_synt_C"/>
    <property type="match status" value="1"/>
</dbReference>
<organism evidence="13 14">
    <name type="scientific">Coptotermes formosanus</name>
    <name type="common">Formosan subterranean termite</name>
    <dbReference type="NCBI Taxonomy" id="36987"/>
    <lineage>
        <taxon>Eukaryota</taxon>
        <taxon>Metazoa</taxon>
        <taxon>Ecdysozoa</taxon>
        <taxon>Arthropoda</taxon>
        <taxon>Hexapoda</taxon>
        <taxon>Insecta</taxon>
        <taxon>Pterygota</taxon>
        <taxon>Neoptera</taxon>
        <taxon>Polyneoptera</taxon>
        <taxon>Dictyoptera</taxon>
        <taxon>Blattodea</taxon>
        <taxon>Blattoidea</taxon>
        <taxon>Termitoidae</taxon>
        <taxon>Rhinotermitidae</taxon>
        <taxon>Coptotermes</taxon>
    </lineage>
</organism>
<dbReference type="Pfam" id="PF02540">
    <property type="entry name" value="NAD_synthase"/>
    <property type="match status" value="1"/>
</dbReference>
<evidence type="ECO:0000256" key="9">
    <source>
        <dbReference type="ARBA" id="ARBA00022962"/>
    </source>
</evidence>
<dbReference type="PROSITE" id="PS51553">
    <property type="entry name" value="GMPS_ATP_PPASE"/>
    <property type="match status" value="1"/>
</dbReference>
<dbReference type="GO" id="GO:0003921">
    <property type="term" value="F:GMP synthase activity"/>
    <property type="evidence" value="ECO:0007669"/>
    <property type="project" value="InterPro"/>
</dbReference>
<evidence type="ECO:0000256" key="6">
    <source>
        <dbReference type="ARBA" id="ARBA00022749"/>
    </source>
</evidence>
<dbReference type="Proteomes" id="UP000502823">
    <property type="component" value="Unassembled WGS sequence"/>
</dbReference>